<gene>
    <name evidence="4" type="ORF">FD35_GL000876</name>
</gene>
<dbReference type="AlphaFoldDB" id="A0A0R1RAR0"/>
<evidence type="ECO:0000256" key="1">
    <source>
        <dbReference type="ARBA" id="ARBA00010371"/>
    </source>
</evidence>
<dbReference type="Gene3D" id="3.40.50.720">
    <property type="entry name" value="NAD(P)-binding Rossmann-like Domain"/>
    <property type="match status" value="1"/>
</dbReference>
<keyword evidence="5" id="KW-1185">Reference proteome</keyword>
<dbReference type="InterPro" id="IPR036291">
    <property type="entry name" value="NAD(P)-bd_dom_sf"/>
</dbReference>
<dbReference type="PANTHER" id="PTHR43482:SF1">
    <property type="entry name" value="PROTEIN AST1-RELATED"/>
    <property type="match status" value="1"/>
</dbReference>
<dbReference type="Pfam" id="PF08240">
    <property type="entry name" value="ADH_N"/>
    <property type="match status" value="1"/>
</dbReference>
<dbReference type="Pfam" id="PF00107">
    <property type="entry name" value="ADH_zinc_N"/>
    <property type="match status" value="1"/>
</dbReference>
<accession>A0A0R1RAR0</accession>
<name>A0A0R1RAR0_9LACO</name>
<comment type="similarity">
    <text evidence="1 2">Belongs to the zinc-containing alcohol dehydrogenase family. Quinone oxidoreductase subfamily.</text>
</comment>
<evidence type="ECO:0000313" key="4">
    <source>
        <dbReference type="EMBL" id="KRL53769.1"/>
    </source>
</evidence>
<dbReference type="SMART" id="SM00829">
    <property type="entry name" value="PKS_ER"/>
    <property type="match status" value="1"/>
</dbReference>
<keyword evidence="2" id="KW-0479">Metal-binding</keyword>
<dbReference type="EMBL" id="AZFF01000015">
    <property type="protein sequence ID" value="KRL53769.1"/>
    <property type="molecule type" value="Genomic_DNA"/>
</dbReference>
<dbReference type="STRING" id="1114972.FD35_GL000876"/>
<protein>
    <recommendedName>
        <fullName evidence="2">Zinc-type alcohol dehydrogenase-like protein</fullName>
    </recommendedName>
</protein>
<proteinExistence type="inferred from homology"/>
<dbReference type="GO" id="GO:0016491">
    <property type="term" value="F:oxidoreductase activity"/>
    <property type="evidence" value="ECO:0007669"/>
    <property type="project" value="UniProtKB-KW"/>
</dbReference>
<comment type="caution">
    <text evidence="4">The sequence shown here is derived from an EMBL/GenBank/DDBJ whole genome shotgun (WGS) entry which is preliminary data.</text>
</comment>
<dbReference type="Gene3D" id="3.90.180.10">
    <property type="entry name" value="Medium-chain alcohol dehydrogenases, catalytic domain"/>
    <property type="match status" value="1"/>
</dbReference>
<dbReference type="InterPro" id="IPR013154">
    <property type="entry name" value="ADH-like_N"/>
</dbReference>
<dbReference type="PATRIC" id="fig|1114972.6.peg.885"/>
<sequence>MAKTMNAIGFTDHLPITDEHSLQDFTEAVPVAKGHDLLVHVSAVSVNPVDIGVRRGGRGHLSQPRVIGWDAVGEVVAVGGQVQLFNVGDRVYYAGSFKRAGSDSDYQIVDERIVGHAPQHLSDAEAAAMPLTTLAAWEALFEQLPIDPDDKENNAKRNLLIINGAGGVGSIATQLAHWAGLHVIATASRPETIDWTLAHGADETVNHREDLVKQVRNLGYHYVDYILELNNLDAHWNEMAELIEPSGWIASITENHRPVDLKRLTQKRGHFAWEWMYTKSFFHTADMQTQHDILERAAKMFDDGTLKSTLTKQLSPFDAATLRQAHTLVESGHMMGKVVVTR</sequence>
<dbReference type="SUPFAM" id="SSF50129">
    <property type="entry name" value="GroES-like"/>
    <property type="match status" value="1"/>
</dbReference>
<evidence type="ECO:0000256" key="2">
    <source>
        <dbReference type="RuleBase" id="RU364000"/>
    </source>
</evidence>
<evidence type="ECO:0000259" key="3">
    <source>
        <dbReference type="SMART" id="SM00829"/>
    </source>
</evidence>
<dbReference type="InterPro" id="IPR014182">
    <property type="entry name" value="ADH_Zn_typ-1"/>
</dbReference>
<reference evidence="4 5" key="1">
    <citation type="journal article" date="2015" name="Genome Announc.">
        <title>Expanding the biotechnology potential of lactobacilli through comparative genomics of 213 strains and associated genera.</title>
        <authorList>
            <person name="Sun Z."/>
            <person name="Harris H.M."/>
            <person name="McCann A."/>
            <person name="Guo C."/>
            <person name="Argimon S."/>
            <person name="Zhang W."/>
            <person name="Yang X."/>
            <person name="Jeffery I.B."/>
            <person name="Cooney J.C."/>
            <person name="Kagawa T.F."/>
            <person name="Liu W."/>
            <person name="Song Y."/>
            <person name="Salvetti E."/>
            <person name="Wrobel A."/>
            <person name="Rasinkangas P."/>
            <person name="Parkhill J."/>
            <person name="Rea M.C."/>
            <person name="O'Sullivan O."/>
            <person name="Ritari J."/>
            <person name="Douillard F.P."/>
            <person name="Paul Ross R."/>
            <person name="Yang R."/>
            <person name="Briner A.E."/>
            <person name="Felis G.E."/>
            <person name="de Vos W.M."/>
            <person name="Barrangou R."/>
            <person name="Klaenhammer T.R."/>
            <person name="Caufield P.W."/>
            <person name="Cui Y."/>
            <person name="Zhang H."/>
            <person name="O'Toole P.W."/>
        </authorList>
    </citation>
    <scope>NUCLEOTIDE SEQUENCE [LARGE SCALE GENOMIC DNA]</scope>
    <source>
        <strain evidence="4 5">DSM 15814</strain>
    </source>
</reference>
<dbReference type="SUPFAM" id="SSF51735">
    <property type="entry name" value="NAD(P)-binding Rossmann-fold domains"/>
    <property type="match status" value="1"/>
</dbReference>
<dbReference type="InterPro" id="IPR013149">
    <property type="entry name" value="ADH-like_C"/>
</dbReference>
<feature type="domain" description="Enoyl reductase (ER)" evidence="3">
    <location>
        <begin position="9"/>
        <end position="340"/>
    </location>
</feature>
<dbReference type="InterPro" id="IPR052585">
    <property type="entry name" value="Lipid_raft_assoc_Zn_ADH"/>
</dbReference>
<dbReference type="Proteomes" id="UP000051999">
    <property type="component" value="Unassembled WGS sequence"/>
</dbReference>
<evidence type="ECO:0000313" key="5">
    <source>
        <dbReference type="Proteomes" id="UP000051999"/>
    </source>
</evidence>
<keyword evidence="2" id="KW-0560">Oxidoreductase</keyword>
<dbReference type="PANTHER" id="PTHR43482">
    <property type="entry name" value="PROTEIN AST1-RELATED"/>
    <property type="match status" value="1"/>
</dbReference>
<dbReference type="CDD" id="cd08252">
    <property type="entry name" value="AL_MDR"/>
    <property type="match status" value="1"/>
</dbReference>
<keyword evidence="2" id="KW-0862">Zinc</keyword>
<dbReference type="InterPro" id="IPR020843">
    <property type="entry name" value="ER"/>
</dbReference>
<dbReference type="GO" id="GO:0008270">
    <property type="term" value="F:zinc ion binding"/>
    <property type="evidence" value="ECO:0007669"/>
    <property type="project" value="InterPro"/>
</dbReference>
<dbReference type="NCBIfam" id="TIGR02817">
    <property type="entry name" value="adh_fam_1"/>
    <property type="match status" value="1"/>
</dbReference>
<dbReference type="eggNOG" id="COG0604">
    <property type="taxonomic scope" value="Bacteria"/>
</dbReference>
<dbReference type="InterPro" id="IPR011032">
    <property type="entry name" value="GroES-like_sf"/>
</dbReference>
<organism evidence="4 5">
    <name type="scientific">Furfurilactobacillus rossiae DSM 15814</name>
    <dbReference type="NCBI Taxonomy" id="1114972"/>
    <lineage>
        <taxon>Bacteria</taxon>
        <taxon>Bacillati</taxon>
        <taxon>Bacillota</taxon>
        <taxon>Bacilli</taxon>
        <taxon>Lactobacillales</taxon>
        <taxon>Lactobacillaceae</taxon>
        <taxon>Furfurilactobacillus</taxon>
    </lineage>
</organism>